<dbReference type="PANTHER" id="PTHR30575:SF0">
    <property type="entry name" value="XAA-ARG DIPEPTIDASE"/>
    <property type="match status" value="1"/>
</dbReference>
<dbReference type="PANTHER" id="PTHR30575">
    <property type="entry name" value="PEPTIDASE M20"/>
    <property type="match status" value="1"/>
</dbReference>
<evidence type="ECO:0000313" key="4">
    <source>
        <dbReference type="Proteomes" id="UP000647491"/>
    </source>
</evidence>
<organism evidence="3 4">
    <name type="scientific">Enterocloster hominis</name>
    <name type="common">ex Liu et al. 2021</name>
    <dbReference type="NCBI Taxonomy" id="2763663"/>
    <lineage>
        <taxon>Bacteria</taxon>
        <taxon>Bacillati</taxon>
        <taxon>Bacillota</taxon>
        <taxon>Clostridia</taxon>
        <taxon>Lachnospirales</taxon>
        <taxon>Lachnospiraceae</taxon>
        <taxon>Enterocloster</taxon>
    </lineage>
</organism>
<dbReference type="InterPro" id="IPR052030">
    <property type="entry name" value="Peptidase_M20/M20A_hydrolases"/>
</dbReference>
<gene>
    <name evidence="3" type="ORF">H8708_00260</name>
</gene>
<evidence type="ECO:0000313" key="3">
    <source>
        <dbReference type="EMBL" id="MBC8597680.1"/>
    </source>
</evidence>
<dbReference type="InterPro" id="IPR017144">
    <property type="entry name" value="Xaa-Arg_dipeptidase"/>
</dbReference>
<dbReference type="SUPFAM" id="SSF55031">
    <property type="entry name" value="Bacterial exopeptidase dimerisation domain"/>
    <property type="match status" value="1"/>
</dbReference>
<name>A0ABR7NNH7_9FIRM</name>
<sequence>MDKAKQQIVETVDAAREDLLALSKNIHDNPELGFQEFKAMGFISNTLEKHGFTVQRGYGGLETSFRADLCGSGEGPTVAFLAEYDALNGIGHGCGHNLIATCSVGAFLGLAPLMKELPGRISIIGTPAEEGGAGKVKLLANGAFDDVDFALMMHPSGGGSNLVGRGGRAACTVRVDFTGKGAHSSAPQNGINALSAVISVFNQIDMMRPTFDPQDNINGIVTNGGAAANIIPASAGCAFCLRADTMKRIEVLIDLIKTCVANAEKLTGAKGQVAWDDISAERYPSRPMCQAFKDNMHELGIEMTWPDPKKQYGSSDIGNVSIKIPAIHDYLSITDDKTIQAHTVEYTAASGTPEANEVCLKGAKGLAMTGYDILSDPDFQKEIKEYHDKQIPDFYKH</sequence>
<feature type="domain" description="Peptidase M20 dimerisation" evidence="2">
    <location>
        <begin position="168"/>
        <end position="263"/>
    </location>
</feature>
<proteinExistence type="inferred from homology"/>
<dbReference type="InterPro" id="IPR002933">
    <property type="entry name" value="Peptidase_M20"/>
</dbReference>
<dbReference type="SUPFAM" id="SSF53187">
    <property type="entry name" value="Zn-dependent exopeptidases"/>
    <property type="match status" value="1"/>
</dbReference>
<keyword evidence="4" id="KW-1185">Reference proteome</keyword>
<dbReference type="InterPro" id="IPR017439">
    <property type="entry name" value="Amidohydrolase"/>
</dbReference>
<dbReference type="Pfam" id="PF07687">
    <property type="entry name" value="M20_dimer"/>
    <property type="match status" value="1"/>
</dbReference>
<accession>A0ABR7NNH7</accession>
<dbReference type="CDD" id="cd05672">
    <property type="entry name" value="M20_ACY1L2-like"/>
    <property type="match status" value="1"/>
</dbReference>
<dbReference type="Gene3D" id="3.30.70.360">
    <property type="match status" value="1"/>
</dbReference>
<comment type="similarity">
    <text evidence="1">Belongs to the peptidase M20A family.</text>
</comment>
<comment type="caution">
    <text evidence="3">The sequence shown here is derived from an EMBL/GenBank/DDBJ whole genome shotgun (WGS) entry which is preliminary data.</text>
</comment>
<dbReference type="InterPro" id="IPR036264">
    <property type="entry name" value="Bact_exopeptidase_dim_dom"/>
</dbReference>
<dbReference type="EMBL" id="JACRTJ010000001">
    <property type="protein sequence ID" value="MBC8597680.1"/>
    <property type="molecule type" value="Genomic_DNA"/>
</dbReference>
<evidence type="ECO:0000259" key="2">
    <source>
        <dbReference type="Pfam" id="PF07687"/>
    </source>
</evidence>
<dbReference type="NCBIfam" id="TIGR01891">
    <property type="entry name" value="amidohydrolases"/>
    <property type="match status" value="1"/>
</dbReference>
<protein>
    <recommendedName>
        <fullName evidence="1">Peptidase M20 domain-containing protein 2</fullName>
    </recommendedName>
</protein>
<dbReference type="InterPro" id="IPR011650">
    <property type="entry name" value="Peptidase_M20_dimer"/>
</dbReference>
<dbReference type="PIRSF" id="PIRSF037226">
    <property type="entry name" value="Amidohydrolase_ACY1L2_prd"/>
    <property type="match status" value="1"/>
</dbReference>
<dbReference type="RefSeq" id="WP_262426597.1">
    <property type="nucleotide sequence ID" value="NZ_JACRTJ010000001.1"/>
</dbReference>
<evidence type="ECO:0000256" key="1">
    <source>
        <dbReference type="PIRNR" id="PIRNR037226"/>
    </source>
</evidence>
<dbReference type="Pfam" id="PF01546">
    <property type="entry name" value="Peptidase_M20"/>
    <property type="match status" value="1"/>
</dbReference>
<reference evidence="3 4" key="1">
    <citation type="submission" date="2020-08" db="EMBL/GenBank/DDBJ databases">
        <title>Genome public.</title>
        <authorList>
            <person name="Liu C."/>
            <person name="Sun Q."/>
        </authorList>
    </citation>
    <scope>NUCLEOTIDE SEQUENCE [LARGE SCALE GENOMIC DNA]</scope>
    <source>
        <strain evidence="3 4">BX10</strain>
    </source>
</reference>
<dbReference type="Proteomes" id="UP000647491">
    <property type="component" value="Unassembled WGS sequence"/>
</dbReference>
<dbReference type="Gene3D" id="3.40.630.10">
    <property type="entry name" value="Zn peptidases"/>
    <property type="match status" value="1"/>
</dbReference>